<evidence type="ECO:0000256" key="2">
    <source>
        <dbReference type="ARBA" id="ARBA00022694"/>
    </source>
</evidence>
<dbReference type="InterPro" id="IPR039182">
    <property type="entry name" value="Pop1"/>
</dbReference>
<evidence type="ECO:0000259" key="6">
    <source>
        <dbReference type="Pfam" id="PF08170"/>
    </source>
</evidence>
<evidence type="ECO:0008006" key="10">
    <source>
        <dbReference type="Google" id="ProtNLM"/>
    </source>
</evidence>
<dbReference type="GO" id="GO:0001682">
    <property type="term" value="P:tRNA 5'-leader removal"/>
    <property type="evidence" value="ECO:0007669"/>
    <property type="project" value="InterPro"/>
</dbReference>
<sequence length="863" mass="99058">MAIAPPPSNGGKKQFNKNQIQKRNRVLSARNIRTEAVIASAKANKKDGSNDLSEGGTMLNVGQFISSRQFEIKELQLAMHRSKVSGSTRVFQDLPRRLRRRTASHNVKRIPKRMRNRALREMMKNDQEKTILKTSSSRHGLTAKALYKAKMSVKLLRLASTSTSMKLALPPKVNASANGVRQKIRTLQALIKKSRAPCSRVKKLNNSMGSYDNITTNKLAQVPHGRQKYMKRQHVFAWLPTHIWNAKRSHMMKRWGYQIPYSATQKCFKMTHRIGGNVSTSDGTLCMDSSFMGTIVVRATDAKTEKLRDLIAKITSNRAIAPKYYNSNKVFSGLFTDPLTMLVLGPGEIIWCNHNLLLLRVHPAMFQKVFEILAVREFGFKVEDSRFAIGSITINGAESLSSLTSIIRSSTKSESFEQLKLISNVTDQNILPKDMSFSFKAIDPRHFGAPKKVKQNPKEVTIDKIMELQANTPKNEICETLEALCSTRERTTSYKNQQTMKQIHKRRRDMTKKGEHVSKNAIIPFDEKKDPEIPIYIYKRESTNDWVILMPWFWHLPFWYQLNKIPRKYNIGLRQFQQLQFEHKKLYFPDDYPFTETGFHENSYYKEEVNQYSCRASRLRRRFKSLGDLHKTKIPACKYEFGCHSSCDWRALQILRNGLLFLTKGNKKLILIDAKKTSDFVSDDPFDISNYSEPERKIESLNDLVEYTNDFQYEEGVPISRVPVELVDSHLVKEKVIRTQSDLVKQPLKVTAVTCKSVERGHIKDNARIYEIPKDQLSYWKQKAKGVYSSNGKLLHDEETPLPEVYNLIGFVTSGTYDLGVGSSTGTGFVDHGFYKHTDSTHVLVRNVQTCKYRLATIEKIII</sequence>
<dbReference type="PANTHER" id="PTHR22731:SF3">
    <property type="entry name" value="RIBONUCLEASES P_MRP PROTEIN SUBUNIT POP1"/>
    <property type="match status" value="1"/>
</dbReference>
<dbReference type="InterPro" id="IPR012590">
    <property type="entry name" value="POPLD_dom"/>
</dbReference>
<gene>
    <name evidence="8" type="ORF">C6P45_003383</name>
</gene>
<accession>A0A9P6WBU3</accession>
<evidence type="ECO:0000259" key="5">
    <source>
        <dbReference type="Pfam" id="PF06978"/>
    </source>
</evidence>
<evidence type="ECO:0000313" key="9">
    <source>
        <dbReference type="Proteomes" id="UP000750334"/>
    </source>
</evidence>
<name>A0A9P6WBU3_MAUEX</name>
<keyword evidence="3" id="KW-0539">Nucleus</keyword>
<dbReference type="Pfam" id="PF08170">
    <property type="entry name" value="POPLD"/>
    <property type="match status" value="1"/>
</dbReference>
<comment type="caution">
    <text evidence="8">The sequence shown here is derived from an EMBL/GenBank/DDBJ whole genome shotgun (WGS) entry which is preliminary data.</text>
</comment>
<evidence type="ECO:0000259" key="7">
    <source>
        <dbReference type="Pfam" id="PF22770"/>
    </source>
</evidence>
<feature type="domain" description="POPLD" evidence="6">
    <location>
        <begin position="545"/>
        <end position="641"/>
    </location>
</feature>
<reference evidence="8 9" key="1">
    <citation type="submission" date="2020-11" db="EMBL/GenBank/DDBJ databases">
        <title>Kefir isolates.</title>
        <authorList>
            <person name="Marcisauskas S."/>
            <person name="Kim Y."/>
            <person name="Blasche S."/>
        </authorList>
    </citation>
    <scope>NUCLEOTIDE SEQUENCE [LARGE SCALE GENOMIC DNA]</scope>
    <source>
        <strain evidence="8 9">OG2</strain>
    </source>
</reference>
<evidence type="ECO:0000256" key="3">
    <source>
        <dbReference type="ARBA" id="ARBA00023242"/>
    </source>
</evidence>
<dbReference type="Pfam" id="PF22770">
    <property type="entry name" value="POP1_C"/>
    <property type="match status" value="1"/>
</dbReference>
<dbReference type="PANTHER" id="PTHR22731">
    <property type="entry name" value="RIBONUCLEASES P/MRP PROTEIN SUBUNIT POP1"/>
    <property type="match status" value="1"/>
</dbReference>
<dbReference type="GO" id="GO:0005655">
    <property type="term" value="C:nucleolar ribonuclease P complex"/>
    <property type="evidence" value="ECO:0007669"/>
    <property type="project" value="InterPro"/>
</dbReference>
<comment type="subcellular location">
    <subcellularLocation>
        <location evidence="1">Nucleus</location>
    </subcellularLocation>
</comment>
<evidence type="ECO:0000256" key="1">
    <source>
        <dbReference type="ARBA" id="ARBA00004123"/>
    </source>
</evidence>
<dbReference type="Proteomes" id="UP000750334">
    <property type="component" value="Unassembled WGS sequence"/>
</dbReference>
<dbReference type="GO" id="GO:0000172">
    <property type="term" value="C:ribonuclease MRP complex"/>
    <property type="evidence" value="ECO:0007669"/>
    <property type="project" value="InterPro"/>
</dbReference>
<dbReference type="Pfam" id="PF06978">
    <property type="entry name" value="POP1_N"/>
    <property type="match status" value="1"/>
</dbReference>
<feature type="region of interest" description="Disordered" evidence="4">
    <location>
        <begin position="494"/>
        <end position="513"/>
    </location>
</feature>
<dbReference type="InterPro" id="IPR055079">
    <property type="entry name" value="POP1_C"/>
</dbReference>
<feature type="region of interest" description="Disordered" evidence="4">
    <location>
        <begin position="1"/>
        <end position="20"/>
    </location>
</feature>
<organism evidence="8 9">
    <name type="scientific">Maudiozyma exigua</name>
    <name type="common">Yeast</name>
    <name type="synonym">Kazachstania exigua</name>
    <dbReference type="NCBI Taxonomy" id="34358"/>
    <lineage>
        <taxon>Eukaryota</taxon>
        <taxon>Fungi</taxon>
        <taxon>Dikarya</taxon>
        <taxon>Ascomycota</taxon>
        <taxon>Saccharomycotina</taxon>
        <taxon>Saccharomycetes</taxon>
        <taxon>Saccharomycetales</taxon>
        <taxon>Saccharomycetaceae</taxon>
        <taxon>Maudiozyma</taxon>
    </lineage>
</organism>
<dbReference type="InterPro" id="IPR009723">
    <property type="entry name" value="Pop1_N"/>
</dbReference>
<feature type="domain" description="Pop1 N-terminal" evidence="5">
    <location>
        <begin position="64"/>
        <end position="299"/>
    </location>
</feature>
<dbReference type="AlphaFoldDB" id="A0A9P6WBU3"/>
<keyword evidence="2" id="KW-0819">tRNA processing</keyword>
<dbReference type="EMBL" id="PUHR01000034">
    <property type="protein sequence ID" value="KAG0669749.1"/>
    <property type="molecule type" value="Genomic_DNA"/>
</dbReference>
<protein>
    <recommendedName>
        <fullName evidence="10">Pop1 N-terminal domain-containing protein</fullName>
    </recommendedName>
</protein>
<proteinExistence type="predicted"/>
<dbReference type="OrthoDB" id="442863at2759"/>
<evidence type="ECO:0000313" key="8">
    <source>
        <dbReference type="EMBL" id="KAG0669749.1"/>
    </source>
</evidence>
<keyword evidence="9" id="KW-1185">Reference proteome</keyword>
<evidence type="ECO:0000256" key="4">
    <source>
        <dbReference type="SAM" id="MobiDB-lite"/>
    </source>
</evidence>
<feature type="domain" description="POP1 C-terminal" evidence="7">
    <location>
        <begin position="807"/>
        <end position="859"/>
    </location>
</feature>